<gene>
    <name evidence="1" type="ORF">EVA_06214</name>
</gene>
<organism evidence="1">
    <name type="scientific">gut metagenome</name>
    <dbReference type="NCBI Taxonomy" id="749906"/>
    <lineage>
        <taxon>unclassified sequences</taxon>
        <taxon>metagenomes</taxon>
        <taxon>organismal metagenomes</taxon>
    </lineage>
</organism>
<evidence type="ECO:0000313" key="1">
    <source>
        <dbReference type="EMBL" id="EJX05679.1"/>
    </source>
</evidence>
<protein>
    <submittedName>
        <fullName evidence="1">Uncharacterized protein</fullName>
    </submittedName>
</protein>
<reference evidence="1" key="1">
    <citation type="journal article" date="2012" name="PLoS ONE">
        <title>Gene sets for utilization of primary and secondary nutrition supplies in the distal gut of endangered iberian lynx.</title>
        <authorList>
            <person name="Alcaide M."/>
            <person name="Messina E."/>
            <person name="Richter M."/>
            <person name="Bargiela R."/>
            <person name="Peplies J."/>
            <person name="Huws S.A."/>
            <person name="Newbold C.J."/>
            <person name="Golyshin P.N."/>
            <person name="Simon M.A."/>
            <person name="Lopez G."/>
            <person name="Yakimov M.M."/>
            <person name="Ferrer M."/>
        </authorList>
    </citation>
    <scope>NUCLEOTIDE SEQUENCE</scope>
</reference>
<proteinExistence type="predicted"/>
<dbReference type="AlphaFoldDB" id="J9GFG7"/>
<dbReference type="EMBL" id="AMCI01001395">
    <property type="protein sequence ID" value="EJX05679.1"/>
    <property type="molecule type" value="Genomic_DNA"/>
</dbReference>
<sequence length="38" mass="4156">MTKPEKPALSPVNLHPRPFAAVAFIRAKILCKKAVLKA</sequence>
<name>J9GFG7_9ZZZZ</name>
<accession>J9GFG7</accession>
<comment type="caution">
    <text evidence="1">The sequence shown here is derived from an EMBL/GenBank/DDBJ whole genome shotgun (WGS) entry which is preliminary data.</text>
</comment>